<feature type="region of interest" description="Disordered" evidence="1">
    <location>
        <begin position="75"/>
        <end position="110"/>
    </location>
</feature>
<dbReference type="AlphaFoldDB" id="A0A4U9RI00"/>
<protein>
    <submittedName>
        <fullName evidence="4">Transmembrane protein</fullName>
    </submittedName>
</protein>
<evidence type="ECO:0000259" key="3">
    <source>
        <dbReference type="Pfam" id="PF05036"/>
    </source>
</evidence>
<dbReference type="InterPro" id="IPR007730">
    <property type="entry name" value="SPOR-like_dom"/>
</dbReference>
<dbReference type="Pfam" id="PF05036">
    <property type="entry name" value="SPOR"/>
    <property type="match status" value="1"/>
</dbReference>
<dbReference type="InterPro" id="IPR036680">
    <property type="entry name" value="SPOR-like_sf"/>
</dbReference>
<dbReference type="KEGG" id="hhw:NCTC503_01695"/>
<gene>
    <name evidence="4" type="ORF">NCTC503_01695</name>
</gene>
<dbReference type="Gene3D" id="3.30.70.1070">
    <property type="entry name" value="Sporulation related repeat"/>
    <property type="match status" value="1"/>
</dbReference>
<feature type="compositionally biased region" description="Basic and acidic residues" evidence="1">
    <location>
        <begin position="75"/>
        <end position="93"/>
    </location>
</feature>
<keyword evidence="2" id="KW-1133">Transmembrane helix</keyword>
<organism evidence="4 5">
    <name type="scientific">Hathewaya histolytica</name>
    <name type="common">Clostridium histolyticum</name>
    <dbReference type="NCBI Taxonomy" id="1498"/>
    <lineage>
        <taxon>Bacteria</taxon>
        <taxon>Bacillati</taxon>
        <taxon>Bacillota</taxon>
        <taxon>Clostridia</taxon>
        <taxon>Eubacteriales</taxon>
        <taxon>Clostridiaceae</taxon>
        <taxon>Hathewaya</taxon>
    </lineage>
</organism>
<dbReference type="RefSeq" id="WP_138210322.1">
    <property type="nucleotide sequence ID" value="NZ_CBCRUQ010000005.1"/>
</dbReference>
<sequence length="280" mass="32092">MKYTRYNIKGNKKPKNSNNIIILLIISVIIAFLLATIFKSFIFNKSGIGDKLPSISLDNLKKEFNLKKEQNKTDKDIKSNIDKDKNKSKEQEVSSKNSTKVKNGNEHESINSNEGSYMTFYSVQCGVFKSEENAKHVLSSVKEVGAPFILKEGDLYKVINGVFFQEESNKVIEELKKGNIEGAKFKITISKDNTNTEQIGKLSDALLKVLNKLNERNIKEIKTDNIKKWTADLKEGNKKEKNYTNLVSLKKHINELPKELKKDNLKSNYEFLFKLFKDIK</sequence>
<feature type="transmembrane region" description="Helical" evidence="2">
    <location>
        <begin position="20"/>
        <end position="43"/>
    </location>
</feature>
<reference evidence="4 5" key="1">
    <citation type="submission" date="2019-05" db="EMBL/GenBank/DDBJ databases">
        <authorList>
            <consortium name="Pathogen Informatics"/>
        </authorList>
    </citation>
    <scope>NUCLEOTIDE SEQUENCE [LARGE SCALE GENOMIC DNA]</scope>
    <source>
        <strain evidence="4 5">NCTC503</strain>
    </source>
</reference>
<dbReference type="SUPFAM" id="SSF110997">
    <property type="entry name" value="Sporulation related repeat"/>
    <property type="match status" value="1"/>
</dbReference>
<dbReference type="GO" id="GO:0042834">
    <property type="term" value="F:peptidoglycan binding"/>
    <property type="evidence" value="ECO:0007669"/>
    <property type="project" value="InterPro"/>
</dbReference>
<dbReference type="EMBL" id="LR590481">
    <property type="protein sequence ID" value="VTQ90906.1"/>
    <property type="molecule type" value="Genomic_DNA"/>
</dbReference>
<dbReference type="Proteomes" id="UP000308489">
    <property type="component" value="Chromosome 1"/>
</dbReference>
<dbReference type="OrthoDB" id="1936130at2"/>
<evidence type="ECO:0000313" key="4">
    <source>
        <dbReference type="EMBL" id="VTQ90906.1"/>
    </source>
</evidence>
<proteinExistence type="predicted"/>
<evidence type="ECO:0000313" key="5">
    <source>
        <dbReference type="Proteomes" id="UP000308489"/>
    </source>
</evidence>
<keyword evidence="5" id="KW-1185">Reference proteome</keyword>
<keyword evidence="2 4" id="KW-0812">Transmembrane</keyword>
<evidence type="ECO:0000256" key="2">
    <source>
        <dbReference type="SAM" id="Phobius"/>
    </source>
</evidence>
<accession>A0A4U9RI00</accession>
<keyword evidence="2" id="KW-0472">Membrane</keyword>
<name>A0A4U9RI00_HATHI</name>
<evidence type="ECO:0000256" key="1">
    <source>
        <dbReference type="SAM" id="MobiDB-lite"/>
    </source>
</evidence>
<feature type="domain" description="SPOR" evidence="3">
    <location>
        <begin position="120"/>
        <end position="181"/>
    </location>
</feature>